<feature type="transmembrane region" description="Helical" evidence="1">
    <location>
        <begin position="103"/>
        <end position="128"/>
    </location>
</feature>
<dbReference type="EMBL" id="BJWA01000001">
    <property type="protein sequence ID" value="GEL79022.1"/>
    <property type="molecule type" value="Genomic_DNA"/>
</dbReference>
<accession>A0A1L8URC4</accession>
<dbReference type="Gene3D" id="3.30.565.10">
    <property type="entry name" value="Histidine kinase-like ATPase, C-terminal domain"/>
    <property type="match status" value="1"/>
</dbReference>
<evidence type="ECO:0000313" key="3">
    <source>
        <dbReference type="EMBL" id="GEL79022.1"/>
    </source>
</evidence>
<keyword evidence="3" id="KW-0808">Transferase</keyword>
<reference evidence="3 6" key="2">
    <citation type="submission" date="2019-07" db="EMBL/GenBank/DDBJ databases">
        <title>Whole genome shotgun sequence of Enterococcus mundtii NBRC 100490.</title>
        <authorList>
            <person name="Hosoyama A."/>
            <person name="Uohara A."/>
            <person name="Ohji S."/>
            <person name="Ichikawa N."/>
        </authorList>
    </citation>
    <scope>NUCLEOTIDE SEQUENCE [LARGE SCALE GENOMIC DNA]</scope>
    <source>
        <strain evidence="3 6">NBRC 100490</strain>
    </source>
</reference>
<proteinExistence type="predicted"/>
<dbReference type="Pfam" id="PF14501">
    <property type="entry name" value="HATPase_c_5"/>
    <property type="match status" value="1"/>
</dbReference>
<sequence length="427" mass="49414">MNLDTLESLLIVIVQTACIFWVTSYLDTHLKNRYYVILSIIGIICYMALYFVINVFATAVLWASLCAVTYYFRRNIYIALFIPSVTFCLYIFSDYIINFSYTILHLVLNIRLTVILGTLLFFFFAYIFKTRLLEKCYKDLLTMKISGVIATATICVYFSLVVIERFPNLRIYLIDAHELFMILYGLLSAIICFSFIFIKRTEYENREQKRQMSYLIEYSEQAEKNYLEILKFKHDYKNILISLEEYIETEDLAGLKDYFRNSIKATGSIFDQEIFRMSSISNIKIREIKSVIMSKLYMAHQKGIHVSISVPEVVNHVEVSTMVLVRMLGIILDNAIEASEELEHPEIELAIVADHKDCTFMLINNCPSDLPKLHDLKKASFTTKPGNSGIGLTNLDELVQLNANVFLDTKIQDDKFIQIITICEVEG</sequence>
<dbReference type="Proteomes" id="UP000195024">
    <property type="component" value="Unassembled WGS sequence"/>
</dbReference>
<dbReference type="Proteomes" id="UP000321175">
    <property type="component" value="Unassembled WGS sequence"/>
</dbReference>
<dbReference type="InterPro" id="IPR036890">
    <property type="entry name" value="HATPase_C_sf"/>
</dbReference>
<feature type="transmembrane region" description="Helical" evidence="1">
    <location>
        <begin position="180"/>
        <end position="198"/>
    </location>
</feature>
<dbReference type="PANTHER" id="PTHR40448">
    <property type="entry name" value="TWO-COMPONENT SENSOR HISTIDINE KINASE"/>
    <property type="match status" value="1"/>
</dbReference>
<reference evidence="4 5" key="1">
    <citation type="submission" date="2017-05" db="EMBL/GenBank/DDBJ databases">
        <title>The Genome Sequence of Enterococcus mundtii 6B1_DIV0119.</title>
        <authorList>
            <consortium name="The Broad Institute Genomics Platform"/>
            <consortium name="The Broad Institute Genomic Center for Infectious Diseases"/>
            <person name="Earl A."/>
            <person name="Manson A."/>
            <person name="Schwartman J."/>
            <person name="Gilmore M."/>
            <person name="Abouelleil A."/>
            <person name="Cao P."/>
            <person name="Chapman S."/>
            <person name="Cusick C."/>
            <person name="Shea T."/>
            <person name="Young S."/>
            <person name="Neafsey D."/>
            <person name="Nusbaum C."/>
            <person name="Birren B."/>
        </authorList>
    </citation>
    <scope>NUCLEOTIDE SEQUENCE [LARGE SCALE GENOMIC DNA]</scope>
    <source>
        <strain evidence="4 5">6B1_DIV0119</strain>
    </source>
</reference>
<evidence type="ECO:0000259" key="2">
    <source>
        <dbReference type="Pfam" id="PF14501"/>
    </source>
</evidence>
<dbReference type="RefSeq" id="WP_071867430.1">
    <property type="nucleotide sequence ID" value="NZ_BJWA01000001.1"/>
</dbReference>
<name>A0A1L8URC4_ENTMU</name>
<keyword evidence="1" id="KW-0812">Transmembrane</keyword>
<evidence type="ECO:0000313" key="6">
    <source>
        <dbReference type="Proteomes" id="UP000321175"/>
    </source>
</evidence>
<keyword evidence="6" id="KW-1185">Reference proteome</keyword>
<comment type="caution">
    <text evidence="4">The sequence shown here is derived from an EMBL/GenBank/DDBJ whole genome shotgun (WGS) entry which is preliminary data.</text>
</comment>
<keyword evidence="3" id="KW-0418">Kinase</keyword>
<dbReference type="InterPro" id="IPR032834">
    <property type="entry name" value="NatK-like_C"/>
</dbReference>
<feature type="transmembrane region" description="Helical" evidence="1">
    <location>
        <begin position="140"/>
        <end position="160"/>
    </location>
</feature>
<feature type="domain" description="Sensor histidine kinase NatK-like C-terminal" evidence="2">
    <location>
        <begin position="324"/>
        <end position="422"/>
    </location>
</feature>
<feature type="transmembrane region" description="Helical" evidence="1">
    <location>
        <begin position="77"/>
        <end position="97"/>
    </location>
</feature>
<dbReference type="SUPFAM" id="SSF55874">
    <property type="entry name" value="ATPase domain of HSP90 chaperone/DNA topoisomerase II/histidine kinase"/>
    <property type="match status" value="1"/>
</dbReference>
<evidence type="ECO:0000313" key="4">
    <source>
        <dbReference type="EMBL" id="OTP27368.1"/>
    </source>
</evidence>
<dbReference type="GeneID" id="61001249"/>
<keyword evidence="1" id="KW-1133">Transmembrane helix</keyword>
<dbReference type="AlphaFoldDB" id="A0A1L8URC4"/>
<feature type="transmembrane region" description="Helical" evidence="1">
    <location>
        <begin position="6"/>
        <end position="26"/>
    </location>
</feature>
<protein>
    <submittedName>
        <fullName evidence="3">Histidine kinase</fullName>
    </submittedName>
</protein>
<organism evidence="4 5">
    <name type="scientific">Enterococcus mundtii</name>
    <dbReference type="NCBI Taxonomy" id="53346"/>
    <lineage>
        <taxon>Bacteria</taxon>
        <taxon>Bacillati</taxon>
        <taxon>Bacillota</taxon>
        <taxon>Bacilli</taxon>
        <taxon>Lactobacillales</taxon>
        <taxon>Enterococcaceae</taxon>
        <taxon>Enterococcus</taxon>
    </lineage>
</organism>
<evidence type="ECO:0000256" key="1">
    <source>
        <dbReference type="SAM" id="Phobius"/>
    </source>
</evidence>
<gene>
    <name evidence="4" type="ORF">A5802_001103</name>
    <name evidence="3" type="ORF">EMU01_01660</name>
</gene>
<keyword evidence="1" id="KW-0472">Membrane</keyword>
<evidence type="ECO:0000313" key="5">
    <source>
        <dbReference type="Proteomes" id="UP000195024"/>
    </source>
</evidence>
<dbReference type="PANTHER" id="PTHR40448:SF1">
    <property type="entry name" value="TWO-COMPONENT SENSOR HISTIDINE KINASE"/>
    <property type="match status" value="1"/>
</dbReference>
<dbReference type="EMBL" id="NGMS01000001">
    <property type="protein sequence ID" value="OTP27368.1"/>
    <property type="molecule type" value="Genomic_DNA"/>
</dbReference>
<dbReference type="GO" id="GO:0042802">
    <property type="term" value="F:identical protein binding"/>
    <property type="evidence" value="ECO:0007669"/>
    <property type="project" value="TreeGrafter"/>
</dbReference>
<dbReference type="GO" id="GO:0016301">
    <property type="term" value="F:kinase activity"/>
    <property type="evidence" value="ECO:0007669"/>
    <property type="project" value="UniProtKB-KW"/>
</dbReference>